<dbReference type="Gramene" id="TraesROB_scaffold_010155_01G000200.1">
    <property type="protein sequence ID" value="TraesROB_scaffold_010155_01G000200.1"/>
    <property type="gene ID" value="TraesROB_scaffold_010155_01G000200"/>
</dbReference>
<dbReference type="Gramene" id="TraesJUL7B03G04187440.1">
    <property type="protein sequence ID" value="TraesJUL7B03G04187440.1"/>
    <property type="gene ID" value="TraesJUL7B03G04187440"/>
</dbReference>
<keyword evidence="3" id="KW-1185">Reference proteome</keyword>
<dbReference type="RefSeq" id="XP_044436854.1">
    <property type="nucleotide sequence ID" value="XM_044580919.1"/>
</dbReference>
<evidence type="ECO:0000313" key="2">
    <source>
        <dbReference type="EnsemblPlants" id="TraesCS7B02G213200.1"/>
    </source>
</evidence>
<gene>
    <name evidence="2" type="primary">LOC123163162</name>
</gene>
<dbReference type="AlphaFoldDB" id="A0A3B6SLW1"/>
<evidence type="ECO:0000256" key="1">
    <source>
        <dbReference type="SAM" id="MobiDB-lite"/>
    </source>
</evidence>
<name>A0A3B6SLW1_WHEAT</name>
<dbReference type="GeneID" id="123163162"/>
<dbReference type="Gramene" id="TraesSYM7B03G04197460.1">
    <property type="protein sequence ID" value="TraesSYM7B03G04197460.1"/>
    <property type="gene ID" value="TraesSYM7B03G04197460"/>
</dbReference>
<dbReference type="EnsemblPlants" id="TraesCS7B02G213200.1">
    <property type="protein sequence ID" value="TraesCS7B02G213200.1"/>
    <property type="gene ID" value="TraesCS7B02G213200"/>
</dbReference>
<accession>A0A3B6SLW1</accession>
<dbReference type="Gramene" id="TraesCS7B02G213200.1">
    <property type="protein sequence ID" value="TraesCS7B02G213200.1"/>
    <property type="gene ID" value="TraesCS7B02G213200"/>
</dbReference>
<dbReference type="Gramene" id="TraesRN7B0100600200.1">
    <property type="protein sequence ID" value="TraesRN7B0100600200.1"/>
    <property type="gene ID" value="TraesRN7B0100600200"/>
</dbReference>
<feature type="region of interest" description="Disordered" evidence="1">
    <location>
        <begin position="47"/>
        <end position="66"/>
    </location>
</feature>
<dbReference type="Gramene" id="TraesSTA7B03G04144550.1">
    <property type="protein sequence ID" value="TraesSTA7B03G04144550.1"/>
    <property type="gene ID" value="TraesSTA7B03G04144550"/>
</dbReference>
<sequence>MDPWMQAYLERIDTMLDAYTDATRSLTEKVDALVVVWRPDLEKRSSHTAVVHGPPAPTSALETTTEASEPVPNIYYSTTKAQEIPTVAHDATPICIPMVPVTCSTDCPTQIDAIDSADEVHDAASVATEVRNTTTALGPELAVDLCNTCGHYGKFDGLNIPVKASISPPPHVQDAFPNSTISNCRADVAGTDEYALVEATPDVAIELAILPGVSSFMNKLFWKHDMDVSPPTRHKGLPIRPTPWPSFLVHHSAKGNEIRPTPWLSFSCSHEDWIFQYYRGTMQAQNIRARISESASSTVLGSKGLDKRLQHHAILLKLAPDP</sequence>
<dbReference type="Gramene" id="TraesWEE_scaffold_122963_01G000200.1">
    <property type="protein sequence ID" value="TraesWEE_scaffold_122963_01G000200.1"/>
    <property type="gene ID" value="TraesWEE_scaffold_122963_01G000200"/>
</dbReference>
<reference evidence="2" key="2">
    <citation type="submission" date="2018-10" db="UniProtKB">
        <authorList>
            <consortium name="EnsemblPlants"/>
        </authorList>
    </citation>
    <scope>IDENTIFICATION</scope>
</reference>
<reference evidence="2" key="1">
    <citation type="submission" date="2018-08" db="EMBL/GenBank/DDBJ databases">
        <authorList>
            <person name="Rossello M."/>
        </authorList>
    </citation>
    <scope>NUCLEOTIDE SEQUENCE [LARGE SCALE GENOMIC DNA]</scope>
    <source>
        <strain evidence="2">cv. Chinese Spring</strain>
    </source>
</reference>
<evidence type="ECO:0000313" key="3">
    <source>
        <dbReference type="Proteomes" id="UP000019116"/>
    </source>
</evidence>
<dbReference type="Gramene" id="TraesCLE_scaffold_006596_01G000200.1">
    <property type="protein sequence ID" value="TraesCLE_scaffold_006596_01G000200.1"/>
    <property type="gene ID" value="TraesCLE_scaffold_006596_01G000200"/>
</dbReference>
<dbReference type="Gramene" id="TraesMAC7B03G04143600.1">
    <property type="protein sequence ID" value="TraesMAC7B03G04143600.1"/>
    <property type="gene ID" value="TraesMAC7B03G04143600"/>
</dbReference>
<protein>
    <submittedName>
        <fullName evidence="2">Uncharacterized protein</fullName>
    </submittedName>
</protein>
<dbReference type="Gramene" id="TraesCS7B03G0599800.1">
    <property type="protein sequence ID" value="TraesCS7B03G0599800.1.CDS"/>
    <property type="gene ID" value="TraesCS7B03G0599800"/>
</dbReference>
<proteinExistence type="predicted"/>
<dbReference type="SMR" id="A0A3B6SLW1"/>
<dbReference type="Gramene" id="TraesNOR7B03G04194770.1">
    <property type="protein sequence ID" value="TraesNOR7B03G04194770.1"/>
    <property type="gene ID" value="TraesNOR7B03G04194770"/>
</dbReference>
<dbReference type="Proteomes" id="UP000019116">
    <property type="component" value="Chromosome 7B"/>
</dbReference>
<dbReference type="Gramene" id="TraesARI7B03G04143460.1">
    <property type="protein sequence ID" value="TraesARI7B03G04143460.1"/>
    <property type="gene ID" value="TraesARI7B03G04143460"/>
</dbReference>
<dbReference type="Gramene" id="TraesCAD_scaffold_008032_01G000200.1">
    <property type="protein sequence ID" value="TraesCAD_scaffold_008032_01G000200.1"/>
    <property type="gene ID" value="TraesCAD_scaffold_008032_01G000200"/>
</dbReference>
<organism evidence="2">
    <name type="scientific">Triticum aestivum</name>
    <name type="common">Wheat</name>
    <dbReference type="NCBI Taxonomy" id="4565"/>
    <lineage>
        <taxon>Eukaryota</taxon>
        <taxon>Viridiplantae</taxon>
        <taxon>Streptophyta</taxon>
        <taxon>Embryophyta</taxon>
        <taxon>Tracheophyta</taxon>
        <taxon>Spermatophyta</taxon>
        <taxon>Magnoliopsida</taxon>
        <taxon>Liliopsida</taxon>
        <taxon>Poales</taxon>
        <taxon>Poaceae</taxon>
        <taxon>BOP clade</taxon>
        <taxon>Pooideae</taxon>
        <taxon>Triticodae</taxon>
        <taxon>Triticeae</taxon>
        <taxon>Triticinae</taxon>
        <taxon>Triticum</taxon>
    </lineage>
</organism>
<dbReference type="Gramene" id="TraesLDM7B03G04152130.1">
    <property type="protein sequence ID" value="TraesLDM7B03G04152130.1"/>
    <property type="gene ID" value="TraesLDM7B03G04152130"/>
</dbReference>
<dbReference type="Gramene" id="TraesJAG7B03G04131370.1">
    <property type="protein sequence ID" value="TraesJAG7B03G04131370.1"/>
    <property type="gene ID" value="TraesJAG7B03G04131370"/>
</dbReference>